<gene>
    <name evidence="1" type="ORF">HC246_13890</name>
</gene>
<keyword evidence="2" id="KW-1185">Reference proteome</keyword>
<accession>A0ABX1LSG2</accession>
<evidence type="ECO:0000313" key="1">
    <source>
        <dbReference type="EMBL" id="NMF59074.1"/>
    </source>
</evidence>
<sequence length="69" mass="8018">MTIKEQLIQEVETFPDALLAEALDFVLFLKTRYLDTEITTEEQDTILLSQAAYELGDYLTLEQYEVNQV</sequence>
<dbReference type="RefSeq" id="WP_169363895.1">
    <property type="nucleotide sequence ID" value="NZ_JAAVJL010000001.1"/>
</dbReference>
<name>A0ABX1LSG2_9CYAN</name>
<organism evidence="1 2">
    <name type="scientific">Pseudanabaena yagii GIHE-NHR1</name>
    <dbReference type="NCBI Taxonomy" id="2722753"/>
    <lineage>
        <taxon>Bacteria</taxon>
        <taxon>Bacillati</taxon>
        <taxon>Cyanobacteriota</taxon>
        <taxon>Cyanophyceae</taxon>
        <taxon>Pseudanabaenales</taxon>
        <taxon>Pseudanabaenaceae</taxon>
        <taxon>Pseudanabaena</taxon>
        <taxon>Pseudanabaena yagii</taxon>
    </lineage>
</organism>
<dbReference type="Proteomes" id="UP000738376">
    <property type="component" value="Unassembled WGS sequence"/>
</dbReference>
<evidence type="ECO:0000313" key="2">
    <source>
        <dbReference type="Proteomes" id="UP000738376"/>
    </source>
</evidence>
<comment type="caution">
    <text evidence="1">The sequence shown here is derived from an EMBL/GenBank/DDBJ whole genome shotgun (WGS) entry which is preliminary data.</text>
</comment>
<dbReference type="EMBL" id="JAAVJL010000001">
    <property type="protein sequence ID" value="NMF59074.1"/>
    <property type="molecule type" value="Genomic_DNA"/>
</dbReference>
<protein>
    <submittedName>
        <fullName evidence="1">DUF2281 domain-containing protein</fullName>
    </submittedName>
</protein>
<proteinExistence type="predicted"/>
<reference evidence="1 2" key="1">
    <citation type="submission" date="2020-03" db="EMBL/GenBank/DDBJ databases">
        <title>Draft Genome Sequence of 2-Methylisoborneol Producing Pseudanabaena yagii Strain GIHE-NHR1 Isolated from North Han River in South Korea.</title>
        <authorList>
            <person name="Jeong J."/>
        </authorList>
    </citation>
    <scope>NUCLEOTIDE SEQUENCE [LARGE SCALE GENOMIC DNA]</scope>
    <source>
        <strain evidence="1 2">GIHE-NHR1</strain>
    </source>
</reference>